<feature type="non-terminal residue" evidence="1">
    <location>
        <position position="63"/>
    </location>
</feature>
<feature type="non-terminal residue" evidence="1">
    <location>
        <position position="1"/>
    </location>
</feature>
<proteinExistence type="predicted"/>
<sequence>MLETAREKHISICCTSYASYTQPNERNCVAVIEQGKNYPMVEKKRKWVPAEREKNWRKIVWLR</sequence>
<dbReference type="AlphaFoldDB" id="A0A3P6FDB0"/>
<organism evidence="1">
    <name type="scientific">Brassica oleracea</name>
    <name type="common">Wild cabbage</name>
    <dbReference type="NCBI Taxonomy" id="3712"/>
    <lineage>
        <taxon>Eukaryota</taxon>
        <taxon>Viridiplantae</taxon>
        <taxon>Streptophyta</taxon>
        <taxon>Embryophyta</taxon>
        <taxon>Tracheophyta</taxon>
        <taxon>Spermatophyta</taxon>
        <taxon>Magnoliopsida</taxon>
        <taxon>eudicotyledons</taxon>
        <taxon>Gunneridae</taxon>
        <taxon>Pentapetalae</taxon>
        <taxon>rosids</taxon>
        <taxon>malvids</taxon>
        <taxon>Brassicales</taxon>
        <taxon>Brassicaceae</taxon>
        <taxon>Brassiceae</taxon>
        <taxon>Brassica</taxon>
    </lineage>
</organism>
<dbReference type="EMBL" id="LR031877">
    <property type="protein sequence ID" value="VDD45291.1"/>
    <property type="molecule type" value="Genomic_DNA"/>
</dbReference>
<reference evidence="1" key="1">
    <citation type="submission" date="2018-11" db="EMBL/GenBank/DDBJ databases">
        <authorList>
            <consortium name="Genoscope - CEA"/>
            <person name="William W."/>
        </authorList>
    </citation>
    <scope>NUCLEOTIDE SEQUENCE</scope>
</reference>
<name>A0A3P6FDB0_BRAOL</name>
<protein>
    <submittedName>
        <fullName evidence="1">Uncharacterized protein</fullName>
    </submittedName>
</protein>
<evidence type="ECO:0000313" key="1">
    <source>
        <dbReference type="EMBL" id="VDD45291.1"/>
    </source>
</evidence>
<gene>
    <name evidence="1" type="ORF">BOLC5T32838H</name>
</gene>
<accession>A0A3P6FDB0</accession>